<keyword evidence="2" id="KW-1185">Reference proteome</keyword>
<sequence>MAPQGRGGVLAALRAAWPALRRHAGERHRVRALELELALMADRVAQAELAEQRQAKRAIAAEHALVRMQDSLDHARRCRAA</sequence>
<accession>A0ABS3KSR4</accession>
<evidence type="ECO:0000313" key="1">
    <source>
        <dbReference type="EMBL" id="MBO1080486.1"/>
    </source>
</evidence>
<protein>
    <recommendedName>
        <fullName evidence="3">Flagellar export protein FliJ</fullName>
    </recommendedName>
</protein>
<evidence type="ECO:0000313" key="2">
    <source>
        <dbReference type="Proteomes" id="UP001518989"/>
    </source>
</evidence>
<organism evidence="1 2">
    <name type="scientific">Roseomonas haemaphysalidis</name>
    <dbReference type="NCBI Taxonomy" id="2768162"/>
    <lineage>
        <taxon>Bacteria</taxon>
        <taxon>Pseudomonadati</taxon>
        <taxon>Pseudomonadota</taxon>
        <taxon>Alphaproteobacteria</taxon>
        <taxon>Acetobacterales</taxon>
        <taxon>Roseomonadaceae</taxon>
        <taxon>Roseomonas</taxon>
    </lineage>
</organism>
<dbReference type="EMBL" id="JACTNG010000009">
    <property type="protein sequence ID" value="MBO1080486.1"/>
    <property type="molecule type" value="Genomic_DNA"/>
</dbReference>
<reference evidence="1 2" key="1">
    <citation type="submission" date="2020-09" db="EMBL/GenBank/DDBJ databases">
        <title>Roseomonas.</title>
        <authorList>
            <person name="Zhu W."/>
        </authorList>
    </citation>
    <scope>NUCLEOTIDE SEQUENCE [LARGE SCALE GENOMIC DNA]</scope>
    <source>
        <strain evidence="1 2">573</strain>
    </source>
</reference>
<name>A0ABS3KSR4_9PROT</name>
<dbReference type="Proteomes" id="UP001518989">
    <property type="component" value="Unassembled WGS sequence"/>
</dbReference>
<comment type="caution">
    <text evidence="1">The sequence shown here is derived from an EMBL/GenBank/DDBJ whole genome shotgun (WGS) entry which is preliminary data.</text>
</comment>
<proteinExistence type="predicted"/>
<evidence type="ECO:0008006" key="3">
    <source>
        <dbReference type="Google" id="ProtNLM"/>
    </source>
</evidence>
<dbReference type="RefSeq" id="WP_207418485.1">
    <property type="nucleotide sequence ID" value="NZ_CP061177.1"/>
</dbReference>
<gene>
    <name evidence="1" type="ORF">IAI61_15695</name>
</gene>